<sequence>MAKSARRSKRLKESEAIQPEHVEVDTKKALKATNTKGIAVFPDELLLEILSYFPPTALTTREYYQEDLDAQAARSEVLDALCQVCSNLRRFFRPYVWQRIEVRPGMLVNGEELNDSTKRGRREYNLELLRQLEIVTIRDPALAEYVQIVNVYVAAYSVRPVLDELARCLALFTNLHTITLDMRIGIQTGQKHPVPGTFDRYQYPQIKNVYLGYSASYILPSCPQVRKIFSLGDNDFKLEMAVNKCPLVVTLPYNFAPHELLLAFPKLEKVSLNLTARELRSTNEMFNAVSSLEHLKHLTLHVIPDSIRSGGPTNEELKQRSKELLLERQRHDKQDKTLVVHEKKQ</sequence>
<name>A0A9W8MRD0_9AGAR</name>
<dbReference type="OrthoDB" id="2891411at2759"/>
<evidence type="ECO:0000313" key="3">
    <source>
        <dbReference type="Proteomes" id="UP001148786"/>
    </source>
</evidence>
<evidence type="ECO:0008006" key="4">
    <source>
        <dbReference type="Google" id="ProtNLM"/>
    </source>
</evidence>
<proteinExistence type="predicted"/>
<reference evidence="2" key="1">
    <citation type="submission" date="2022-07" db="EMBL/GenBank/DDBJ databases">
        <title>Genome Sequence of Agrocybe chaxingu.</title>
        <authorList>
            <person name="Buettner E."/>
        </authorList>
    </citation>
    <scope>NUCLEOTIDE SEQUENCE</scope>
    <source>
        <strain evidence="2">MP-N11</strain>
    </source>
</reference>
<organism evidence="2 3">
    <name type="scientific">Agrocybe chaxingu</name>
    <dbReference type="NCBI Taxonomy" id="84603"/>
    <lineage>
        <taxon>Eukaryota</taxon>
        <taxon>Fungi</taxon>
        <taxon>Dikarya</taxon>
        <taxon>Basidiomycota</taxon>
        <taxon>Agaricomycotina</taxon>
        <taxon>Agaricomycetes</taxon>
        <taxon>Agaricomycetidae</taxon>
        <taxon>Agaricales</taxon>
        <taxon>Agaricineae</taxon>
        <taxon>Strophariaceae</taxon>
        <taxon>Agrocybe</taxon>
    </lineage>
</organism>
<dbReference type="Proteomes" id="UP001148786">
    <property type="component" value="Unassembled WGS sequence"/>
</dbReference>
<dbReference type="AlphaFoldDB" id="A0A9W8MRD0"/>
<comment type="caution">
    <text evidence="2">The sequence shown here is derived from an EMBL/GenBank/DDBJ whole genome shotgun (WGS) entry which is preliminary data.</text>
</comment>
<gene>
    <name evidence="2" type="ORF">NLJ89_g9298</name>
</gene>
<evidence type="ECO:0000256" key="1">
    <source>
        <dbReference type="SAM" id="MobiDB-lite"/>
    </source>
</evidence>
<protein>
    <recommendedName>
        <fullName evidence="4">F-box domain-containing protein</fullName>
    </recommendedName>
</protein>
<dbReference type="EMBL" id="JANKHO010001422">
    <property type="protein sequence ID" value="KAJ3501529.1"/>
    <property type="molecule type" value="Genomic_DNA"/>
</dbReference>
<evidence type="ECO:0000313" key="2">
    <source>
        <dbReference type="EMBL" id="KAJ3501529.1"/>
    </source>
</evidence>
<accession>A0A9W8MRD0</accession>
<keyword evidence="3" id="KW-1185">Reference proteome</keyword>
<feature type="region of interest" description="Disordered" evidence="1">
    <location>
        <begin position="325"/>
        <end position="345"/>
    </location>
</feature>